<evidence type="ECO:0000313" key="5">
    <source>
        <dbReference type="EMBL" id="NXW01039.1"/>
    </source>
</evidence>
<name>A0A7L3YI17_FREGA</name>
<reference evidence="5 6" key="1">
    <citation type="submission" date="2019-09" db="EMBL/GenBank/DDBJ databases">
        <title>Bird 10,000 Genomes (B10K) Project - Family phase.</title>
        <authorList>
            <person name="Zhang G."/>
        </authorList>
    </citation>
    <scope>NUCLEOTIDE SEQUENCE [LARGE SCALE GENOMIC DNA]</scope>
    <source>
        <strain evidence="5">B10K-DU-006-09</strain>
        <tissue evidence="5">Muscle</tissue>
    </source>
</reference>
<feature type="non-terminal residue" evidence="5">
    <location>
        <position position="101"/>
    </location>
</feature>
<dbReference type="Pfam" id="PF05721">
    <property type="entry name" value="PhyH"/>
    <property type="match status" value="1"/>
</dbReference>
<dbReference type="GO" id="GO:0048244">
    <property type="term" value="F:phytanoyl-CoA dioxygenase activity"/>
    <property type="evidence" value="ECO:0007669"/>
    <property type="project" value="UniProtKB-EC"/>
</dbReference>
<dbReference type="InterPro" id="IPR047128">
    <property type="entry name" value="PhyH"/>
</dbReference>
<evidence type="ECO:0000256" key="4">
    <source>
        <dbReference type="ARBA" id="ARBA00034924"/>
    </source>
</evidence>
<evidence type="ECO:0000313" key="6">
    <source>
        <dbReference type="Proteomes" id="UP000563060"/>
    </source>
</evidence>
<organism evidence="5 6">
    <name type="scientific">Fregetta grallaria</name>
    <name type="common">White-bellied storm-petrel</name>
    <name type="synonym">Procellaria grallaria</name>
    <dbReference type="NCBI Taxonomy" id="79628"/>
    <lineage>
        <taxon>Eukaryota</taxon>
        <taxon>Metazoa</taxon>
        <taxon>Chordata</taxon>
        <taxon>Craniata</taxon>
        <taxon>Vertebrata</taxon>
        <taxon>Euteleostomi</taxon>
        <taxon>Archelosauria</taxon>
        <taxon>Archosauria</taxon>
        <taxon>Dinosauria</taxon>
        <taxon>Saurischia</taxon>
        <taxon>Theropoda</taxon>
        <taxon>Coelurosauria</taxon>
        <taxon>Aves</taxon>
        <taxon>Neognathae</taxon>
        <taxon>Neoaves</taxon>
        <taxon>Aequornithes</taxon>
        <taxon>Procellariiformes</taxon>
        <taxon>Hydrobatidae</taxon>
        <taxon>Fregetta</taxon>
    </lineage>
</organism>
<proteinExistence type="inferred from homology"/>
<feature type="non-terminal residue" evidence="5">
    <location>
        <position position="1"/>
    </location>
</feature>
<dbReference type="PANTHER" id="PTHR21308:SF1">
    <property type="entry name" value="PHYTANOYL-COA DIOXYGENASE, PEROXISOMAL"/>
    <property type="match status" value="1"/>
</dbReference>
<keyword evidence="6" id="KW-1185">Reference proteome</keyword>
<dbReference type="GO" id="GO:0001561">
    <property type="term" value="P:fatty acid alpha-oxidation"/>
    <property type="evidence" value="ECO:0007669"/>
    <property type="project" value="InterPro"/>
</dbReference>
<comment type="caution">
    <text evidence="5">The sequence shown here is derived from an EMBL/GenBank/DDBJ whole genome shotgun (WGS) entry which is preliminary data.</text>
</comment>
<gene>
    <name evidence="5" type="primary">Phyh_0</name>
    <name evidence="5" type="ORF">FREGRA_R02114</name>
</gene>
<sequence length="101" mass="12005">RVSPLCLSYTLDNDVLTTEQRQFYEDNGYLLIKKLVSDEDIERFRKEFVRICKKEVNPLGAMIMKDESLRSQYGQSEKVVNKVQDFQEDKELFRYCTLPEV</sequence>
<dbReference type="SUPFAM" id="SSF51197">
    <property type="entry name" value="Clavaminate synthase-like"/>
    <property type="match status" value="1"/>
</dbReference>
<protein>
    <recommendedName>
        <fullName evidence="2">phytanoyl-CoA dioxygenase</fullName>
        <ecNumber evidence="2">1.14.11.18</ecNumber>
    </recommendedName>
    <alternativeName>
        <fullName evidence="3">Phytanic acid oxidase</fullName>
    </alternativeName>
    <alternativeName>
        <fullName evidence="4">Phytanoyl-CoA alpha-hydroxylase</fullName>
    </alternativeName>
</protein>
<dbReference type="EMBL" id="VZZT01000175">
    <property type="protein sequence ID" value="NXW01039.1"/>
    <property type="molecule type" value="Genomic_DNA"/>
</dbReference>
<dbReference type="PANTHER" id="PTHR21308">
    <property type="entry name" value="PHYTANOYL-COA ALPHA-HYDROXYLASE"/>
    <property type="match status" value="1"/>
</dbReference>
<evidence type="ECO:0000256" key="1">
    <source>
        <dbReference type="ARBA" id="ARBA00005830"/>
    </source>
</evidence>
<dbReference type="InterPro" id="IPR008775">
    <property type="entry name" value="Phytyl_CoA_dOase-like"/>
</dbReference>
<dbReference type="AlphaFoldDB" id="A0A7L3YI17"/>
<comment type="similarity">
    <text evidence="1">Belongs to the PhyH family.</text>
</comment>
<accession>A0A7L3YI17</accession>
<dbReference type="Proteomes" id="UP000563060">
    <property type="component" value="Unassembled WGS sequence"/>
</dbReference>
<evidence type="ECO:0000256" key="2">
    <source>
        <dbReference type="ARBA" id="ARBA00034809"/>
    </source>
</evidence>
<dbReference type="Gene3D" id="2.60.120.620">
    <property type="entry name" value="q2cbj1_9rhob like domain"/>
    <property type="match status" value="1"/>
</dbReference>
<evidence type="ECO:0000256" key="3">
    <source>
        <dbReference type="ARBA" id="ARBA00034921"/>
    </source>
</evidence>
<dbReference type="EC" id="1.14.11.18" evidence="2"/>